<keyword evidence="8" id="KW-1133">Transmembrane helix</keyword>
<keyword evidence="8" id="KW-0472">Membrane</keyword>
<dbReference type="Gene3D" id="3.30.565.10">
    <property type="entry name" value="Histidine kinase-like ATPase, C-terminal domain"/>
    <property type="match status" value="1"/>
</dbReference>
<name>A0A7X5ZXF8_9SPHN</name>
<dbReference type="Pfam" id="PF02518">
    <property type="entry name" value="HATPase_c"/>
    <property type="match status" value="1"/>
</dbReference>
<evidence type="ECO:0000256" key="4">
    <source>
        <dbReference type="ARBA" id="ARBA00022741"/>
    </source>
</evidence>
<dbReference type="RefSeq" id="WP_167300820.1">
    <property type="nucleotide sequence ID" value="NZ_JAASQV010000003.1"/>
</dbReference>
<dbReference type="GO" id="GO:0004673">
    <property type="term" value="F:protein histidine kinase activity"/>
    <property type="evidence" value="ECO:0007669"/>
    <property type="project" value="UniProtKB-EC"/>
</dbReference>
<evidence type="ECO:0000256" key="1">
    <source>
        <dbReference type="ARBA" id="ARBA00000085"/>
    </source>
</evidence>
<dbReference type="GO" id="GO:0000160">
    <property type="term" value="P:phosphorelay signal transduction system"/>
    <property type="evidence" value="ECO:0007669"/>
    <property type="project" value="UniProtKB-KW"/>
</dbReference>
<keyword evidence="5 10" id="KW-0418">Kinase</keyword>
<keyword evidence="3" id="KW-0808">Transferase</keyword>
<evidence type="ECO:0000256" key="6">
    <source>
        <dbReference type="ARBA" id="ARBA00022840"/>
    </source>
</evidence>
<organism evidence="10 11">
    <name type="scientific">Sphingomonas leidyi</name>
    <dbReference type="NCBI Taxonomy" id="68569"/>
    <lineage>
        <taxon>Bacteria</taxon>
        <taxon>Pseudomonadati</taxon>
        <taxon>Pseudomonadota</taxon>
        <taxon>Alphaproteobacteria</taxon>
        <taxon>Sphingomonadales</taxon>
        <taxon>Sphingomonadaceae</taxon>
        <taxon>Sphingomonas</taxon>
    </lineage>
</organism>
<dbReference type="Proteomes" id="UP000564677">
    <property type="component" value="Unassembled WGS sequence"/>
</dbReference>
<dbReference type="PRINTS" id="PR00344">
    <property type="entry name" value="BCTRLSENSOR"/>
</dbReference>
<evidence type="ECO:0000313" key="11">
    <source>
        <dbReference type="Proteomes" id="UP000564677"/>
    </source>
</evidence>
<keyword evidence="11" id="KW-1185">Reference proteome</keyword>
<dbReference type="AlphaFoldDB" id="A0A7X5ZXF8"/>
<feature type="domain" description="Histidine kinase" evidence="9">
    <location>
        <begin position="229"/>
        <end position="441"/>
    </location>
</feature>
<protein>
    <recommendedName>
        <fullName evidence="2">histidine kinase</fullName>
        <ecNumber evidence="2">2.7.13.3</ecNumber>
    </recommendedName>
</protein>
<evidence type="ECO:0000256" key="8">
    <source>
        <dbReference type="SAM" id="Phobius"/>
    </source>
</evidence>
<dbReference type="EC" id="2.7.13.3" evidence="2"/>
<comment type="catalytic activity">
    <reaction evidence="1">
        <text>ATP + protein L-histidine = ADP + protein N-phospho-L-histidine.</text>
        <dbReference type="EC" id="2.7.13.3"/>
    </reaction>
</comment>
<comment type="caution">
    <text evidence="10">The sequence shown here is derived from an EMBL/GenBank/DDBJ whole genome shotgun (WGS) entry which is preliminary data.</text>
</comment>
<dbReference type="SMART" id="SM00387">
    <property type="entry name" value="HATPase_c"/>
    <property type="match status" value="1"/>
</dbReference>
<dbReference type="EMBL" id="JAASQV010000003">
    <property type="protein sequence ID" value="NIJ66493.1"/>
    <property type="molecule type" value="Genomic_DNA"/>
</dbReference>
<proteinExistence type="predicted"/>
<dbReference type="PANTHER" id="PTHR43065">
    <property type="entry name" value="SENSOR HISTIDINE KINASE"/>
    <property type="match status" value="1"/>
</dbReference>
<evidence type="ECO:0000256" key="7">
    <source>
        <dbReference type="ARBA" id="ARBA00023012"/>
    </source>
</evidence>
<dbReference type="GO" id="GO:0005524">
    <property type="term" value="F:ATP binding"/>
    <property type="evidence" value="ECO:0007669"/>
    <property type="project" value="UniProtKB-KW"/>
</dbReference>
<reference evidence="10 11" key="1">
    <citation type="submission" date="2020-03" db="EMBL/GenBank/DDBJ databases">
        <title>Genomic Encyclopedia of Type Strains, Phase IV (KMG-IV): sequencing the most valuable type-strain genomes for metagenomic binning, comparative biology and taxonomic classification.</title>
        <authorList>
            <person name="Goeker M."/>
        </authorList>
    </citation>
    <scope>NUCLEOTIDE SEQUENCE [LARGE SCALE GENOMIC DNA]</scope>
    <source>
        <strain evidence="10 11">DSM 4733</strain>
    </source>
</reference>
<evidence type="ECO:0000256" key="2">
    <source>
        <dbReference type="ARBA" id="ARBA00012438"/>
    </source>
</evidence>
<dbReference type="PANTHER" id="PTHR43065:SF46">
    <property type="entry name" value="C4-DICARBOXYLATE TRANSPORT SENSOR PROTEIN DCTB"/>
    <property type="match status" value="1"/>
</dbReference>
<evidence type="ECO:0000256" key="5">
    <source>
        <dbReference type="ARBA" id="ARBA00022777"/>
    </source>
</evidence>
<dbReference type="SUPFAM" id="SSF55785">
    <property type="entry name" value="PYP-like sensor domain (PAS domain)"/>
    <property type="match status" value="1"/>
</dbReference>
<dbReference type="InterPro" id="IPR003594">
    <property type="entry name" value="HATPase_dom"/>
</dbReference>
<feature type="transmembrane region" description="Helical" evidence="8">
    <location>
        <begin position="33"/>
        <end position="53"/>
    </location>
</feature>
<evidence type="ECO:0000259" key="9">
    <source>
        <dbReference type="PROSITE" id="PS50109"/>
    </source>
</evidence>
<keyword evidence="4" id="KW-0547">Nucleotide-binding</keyword>
<keyword evidence="8" id="KW-0812">Transmembrane</keyword>
<dbReference type="InterPro" id="IPR005467">
    <property type="entry name" value="His_kinase_dom"/>
</dbReference>
<evidence type="ECO:0000256" key="3">
    <source>
        <dbReference type="ARBA" id="ARBA00022679"/>
    </source>
</evidence>
<gene>
    <name evidence="10" type="ORF">FHR20_003466</name>
</gene>
<accession>A0A7X5ZXF8</accession>
<dbReference type="InterPro" id="IPR035965">
    <property type="entry name" value="PAS-like_dom_sf"/>
</dbReference>
<dbReference type="InterPro" id="IPR036890">
    <property type="entry name" value="HATPase_C_sf"/>
</dbReference>
<dbReference type="InterPro" id="IPR004358">
    <property type="entry name" value="Sig_transdc_His_kin-like_C"/>
</dbReference>
<sequence length="441" mass="46902">MGFDRRFAPGLAAWIAALGGALAAAALTLFTPGLGAARIVALLLVLGAVWGLWRHVSRTNVDVARFVEALRFDDTAARFGGHRDAGFEALGTALDSAMDRLRARQMAAAAEMRFLEALVDDMPVALLTIDGEGQVAPANKAARRLFRKTPGTRAEDYAVYGATLAKRLAGGGATEEILLLAIEGRTQRALVRSGMLERLGRSIRVVTVQPIQGTLDAVEMAAQTDLVRVLTHEILNSLTPVTSLAATAADLLDDPELAANPRIADARAAVSTLARRAHGLGHFIEAYRTVAHTPIIQRQAFAAQPWAEELGRIFAAREPEVPLEIHVASARLAIDADPDLLAQVLINLLQNAAQAMAGQKRPPRLALRLFPDREALAIEVEDNGPGVPEGLRQDVFLPFFTTRATGTGVGLNLARQIVVAHGGSIAITDAPGGGALFRILL</sequence>
<dbReference type="SUPFAM" id="SSF55874">
    <property type="entry name" value="ATPase domain of HSP90 chaperone/DNA topoisomerase II/histidine kinase"/>
    <property type="match status" value="1"/>
</dbReference>
<keyword evidence="6" id="KW-0067">ATP-binding</keyword>
<dbReference type="PROSITE" id="PS50109">
    <property type="entry name" value="HIS_KIN"/>
    <property type="match status" value="1"/>
</dbReference>
<keyword evidence="7" id="KW-0902">Two-component regulatory system</keyword>
<evidence type="ECO:0000313" key="10">
    <source>
        <dbReference type="EMBL" id="NIJ66493.1"/>
    </source>
</evidence>